<dbReference type="AlphaFoldDB" id="A0ABD0JG88"/>
<accession>A0ABD0JG88</accession>
<proteinExistence type="predicted"/>
<organism evidence="1 2">
    <name type="scientific">Batillaria attramentaria</name>
    <dbReference type="NCBI Taxonomy" id="370345"/>
    <lineage>
        <taxon>Eukaryota</taxon>
        <taxon>Metazoa</taxon>
        <taxon>Spiralia</taxon>
        <taxon>Lophotrochozoa</taxon>
        <taxon>Mollusca</taxon>
        <taxon>Gastropoda</taxon>
        <taxon>Caenogastropoda</taxon>
        <taxon>Sorbeoconcha</taxon>
        <taxon>Cerithioidea</taxon>
        <taxon>Batillariidae</taxon>
        <taxon>Batillaria</taxon>
    </lineage>
</organism>
<dbReference type="Proteomes" id="UP001519460">
    <property type="component" value="Unassembled WGS sequence"/>
</dbReference>
<dbReference type="EMBL" id="JACVVK020000453">
    <property type="protein sequence ID" value="KAK7473929.1"/>
    <property type="molecule type" value="Genomic_DNA"/>
</dbReference>
<comment type="caution">
    <text evidence="1">The sequence shown here is derived from an EMBL/GenBank/DDBJ whole genome shotgun (WGS) entry which is preliminary data.</text>
</comment>
<name>A0ABD0JG88_9CAEN</name>
<evidence type="ECO:0008006" key="3">
    <source>
        <dbReference type="Google" id="ProtNLM"/>
    </source>
</evidence>
<sequence>MNQRRCKLRCLCHDVRLLMQAVLKSPASSSSVRHTVMSAGACKENGDQTLRSSISHRSYMPLAARYCPFGTMIAARMI</sequence>
<gene>
    <name evidence="1" type="ORF">BaRGS_00034834</name>
</gene>
<evidence type="ECO:0000313" key="1">
    <source>
        <dbReference type="EMBL" id="KAK7473929.1"/>
    </source>
</evidence>
<reference evidence="1 2" key="1">
    <citation type="journal article" date="2023" name="Sci. Data">
        <title>Genome assembly of the Korean intertidal mud-creeper Batillaria attramentaria.</title>
        <authorList>
            <person name="Patra A.K."/>
            <person name="Ho P.T."/>
            <person name="Jun S."/>
            <person name="Lee S.J."/>
            <person name="Kim Y."/>
            <person name="Won Y.J."/>
        </authorList>
    </citation>
    <scope>NUCLEOTIDE SEQUENCE [LARGE SCALE GENOMIC DNA]</scope>
    <source>
        <strain evidence="1">Wonlab-2016</strain>
    </source>
</reference>
<keyword evidence="2" id="KW-1185">Reference proteome</keyword>
<protein>
    <recommendedName>
        <fullName evidence="3">Secreted protein</fullName>
    </recommendedName>
</protein>
<evidence type="ECO:0000313" key="2">
    <source>
        <dbReference type="Proteomes" id="UP001519460"/>
    </source>
</evidence>